<dbReference type="Gene3D" id="3.40.50.150">
    <property type="entry name" value="Vaccinia Virus protein VP39"/>
    <property type="match status" value="1"/>
</dbReference>
<gene>
    <name evidence="2" type="ORF">Pla22_16460</name>
</gene>
<evidence type="ECO:0000313" key="3">
    <source>
        <dbReference type="Proteomes" id="UP000316598"/>
    </source>
</evidence>
<reference evidence="2 3" key="1">
    <citation type="submission" date="2019-02" db="EMBL/GenBank/DDBJ databases">
        <title>Deep-cultivation of Planctomycetes and their phenomic and genomic characterization uncovers novel biology.</title>
        <authorList>
            <person name="Wiegand S."/>
            <person name="Jogler M."/>
            <person name="Boedeker C."/>
            <person name="Pinto D."/>
            <person name="Vollmers J."/>
            <person name="Rivas-Marin E."/>
            <person name="Kohn T."/>
            <person name="Peeters S.H."/>
            <person name="Heuer A."/>
            <person name="Rast P."/>
            <person name="Oberbeckmann S."/>
            <person name="Bunk B."/>
            <person name="Jeske O."/>
            <person name="Meyerdierks A."/>
            <person name="Storesund J.E."/>
            <person name="Kallscheuer N."/>
            <person name="Luecker S."/>
            <person name="Lage O.M."/>
            <person name="Pohl T."/>
            <person name="Merkel B.J."/>
            <person name="Hornburger P."/>
            <person name="Mueller R.-W."/>
            <person name="Bruemmer F."/>
            <person name="Labrenz M."/>
            <person name="Spormann A.M."/>
            <person name="Op Den Camp H."/>
            <person name="Overmann J."/>
            <person name="Amann R."/>
            <person name="Jetten M.S.M."/>
            <person name="Mascher T."/>
            <person name="Medema M.H."/>
            <person name="Devos D.P."/>
            <person name="Kaster A.-K."/>
            <person name="Ovreas L."/>
            <person name="Rohde M."/>
            <person name="Galperin M.Y."/>
            <person name="Jogler C."/>
        </authorList>
    </citation>
    <scope>NUCLEOTIDE SEQUENCE [LARGE SCALE GENOMIC DNA]</scope>
    <source>
        <strain evidence="2 3">Pla22</strain>
    </source>
</reference>
<proteinExistence type="predicted"/>
<dbReference type="EMBL" id="SJPI01000001">
    <property type="protein sequence ID" value="TWT54012.1"/>
    <property type="molecule type" value="Genomic_DNA"/>
</dbReference>
<dbReference type="SUPFAM" id="SSF53335">
    <property type="entry name" value="S-adenosyl-L-methionine-dependent methyltransferases"/>
    <property type="match status" value="1"/>
</dbReference>
<organism evidence="2 3">
    <name type="scientific">Rubripirellula amarantea</name>
    <dbReference type="NCBI Taxonomy" id="2527999"/>
    <lineage>
        <taxon>Bacteria</taxon>
        <taxon>Pseudomonadati</taxon>
        <taxon>Planctomycetota</taxon>
        <taxon>Planctomycetia</taxon>
        <taxon>Pirellulales</taxon>
        <taxon>Pirellulaceae</taxon>
        <taxon>Rubripirellula</taxon>
    </lineage>
</organism>
<name>A0A5C5WVY9_9BACT</name>
<evidence type="ECO:0000313" key="2">
    <source>
        <dbReference type="EMBL" id="TWT54012.1"/>
    </source>
</evidence>
<comment type="caution">
    <text evidence="2">The sequence shown here is derived from an EMBL/GenBank/DDBJ whole genome shotgun (WGS) entry which is preliminary data.</text>
</comment>
<feature type="domain" description="Methyltransferase type 11" evidence="1">
    <location>
        <begin position="58"/>
        <end position="140"/>
    </location>
</feature>
<protein>
    <recommendedName>
        <fullName evidence="1">Methyltransferase type 11 domain-containing protein</fullName>
    </recommendedName>
</protein>
<sequence>MGLLTSPRKLVEAVKFHMQVHNLPDRKYVREEILPAVKGEAFANVLLVGTRRYTVSYPAQLASPGTLVWTVDLDPSAAKFGNGKHHQVGDVCEVAELFPDLRFDAVMANGLLGFGIDSLDDIRRFADAMYESLQPGGFLMLGWDADRTADPTSNSDIAARFDHAPMAALPKRKSFVGCAGFDHVFDWFRRKPEWEAEQPPT</sequence>
<dbReference type="InterPro" id="IPR013216">
    <property type="entry name" value="Methyltransf_11"/>
</dbReference>
<dbReference type="AlphaFoldDB" id="A0A5C5WVY9"/>
<dbReference type="Pfam" id="PF08241">
    <property type="entry name" value="Methyltransf_11"/>
    <property type="match status" value="1"/>
</dbReference>
<dbReference type="InterPro" id="IPR029063">
    <property type="entry name" value="SAM-dependent_MTases_sf"/>
</dbReference>
<accession>A0A5C5WVY9</accession>
<evidence type="ECO:0000259" key="1">
    <source>
        <dbReference type="Pfam" id="PF08241"/>
    </source>
</evidence>
<dbReference type="Proteomes" id="UP000316598">
    <property type="component" value="Unassembled WGS sequence"/>
</dbReference>
<dbReference type="GO" id="GO:0008757">
    <property type="term" value="F:S-adenosylmethionine-dependent methyltransferase activity"/>
    <property type="evidence" value="ECO:0007669"/>
    <property type="project" value="InterPro"/>
</dbReference>
<keyword evidence="3" id="KW-1185">Reference proteome</keyword>